<dbReference type="GO" id="GO:0098797">
    <property type="term" value="C:plasma membrane protein complex"/>
    <property type="evidence" value="ECO:0007669"/>
    <property type="project" value="TreeGrafter"/>
</dbReference>
<feature type="region of interest" description="Disordered" evidence="11">
    <location>
        <begin position="53"/>
        <end position="121"/>
    </location>
</feature>
<dbReference type="GO" id="GO:0015891">
    <property type="term" value="P:siderophore transport"/>
    <property type="evidence" value="ECO:0007669"/>
    <property type="project" value="InterPro"/>
</dbReference>
<name>A0A1I6LQ95_9SPHN</name>
<evidence type="ECO:0000256" key="2">
    <source>
        <dbReference type="ARBA" id="ARBA00006555"/>
    </source>
</evidence>
<evidence type="ECO:0000256" key="4">
    <source>
        <dbReference type="ARBA" id="ARBA00022475"/>
    </source>
</evidence>
<keyword evidence="5 10" id="KW-0997">Cell inner membrane</keyword>
<keyword evidence="10" id="KW-0735">Signal-anchor</keyword>
<reference evidence="13 14" key="1">
    <citation type="submission" date="2016-10" db="EMBL/GenBank/DDBJ databases">
        <authorList>
            <person name="de Groot N.N."/>
        </authorList>
    </citation>
    <scope>NUCLEOTIDE SEQUENCE [LARGE SCALE GENOMIC DNA]</scope>
    <source>
        <strain evidence="13 14">S5-249</strain>
    </source>
</reference>
<dbReference type="OrthoDB" id="1685233at2"/>
<comment type="function">
    <text evidence="10">Interacts with outer membrane receptor proteins that carry out high-affinity binding and energy dependent uptake into the periplasmic space of specific substrates. It could act to transduce energy from the cytoplasmic membrane to specific energy-requiring processes in the outer membrane, resulting in the release into the periplasm of ligands bound by these outer membrane proteins.</text>
</comment>
<dbReference type="RefSeq" id="WP_093315883.1">
    <property type="nucleotide sequence ID" value="NZ_FOZG01000002.1"/>
</dbReference>
<keyword evidence="3 10" id="KW-0813">Transport</keyword>
<dbReference type="AlphaFoldDB" id="A0A1I6LQ95"/>
<protein>
    <recommendedName>
        <fullName evidence="10">Protein TonB</fullName>
    </recommendedName>
</protein>
<dbReference type="GO" id="GO:0015031">
    <property type="term" value="P:protein transport"/>
    <property type="evidence" value="ECO:0007669"/>
    <property type="project" value="UniProtKB-UniRule"/>
</dbReference>
<evidence type="ECO:0000256" key="3">
    <source>
        <dbReference type="ARBA" id="ARBA00022448"/>
    </source>
</evidence>
<evidence type="ECO:0000256" key="11">
    <source>
        <dbReference type="SAM" id="MobiDB-lite"/>
    </source>
</evidence>
<dbReference type="Proteomes" id="UP000198824">
    <property type="component" value="Unassembled WGS sequence"/>
</dbReference>
<feature type="compositionally biased region" description="Pro residues" evidence="11">
    <location>
        <begin position="97"/>
        <end position="109"/>
    </location>
</feature>
<evidence type="ECO:0000256" key="6">
    <source>
        <dbReference type="ARBA" id="ARBA00022692"/>
    </source>
</evidence>
<feature type="compositionally biased region" description="Pro residues" evidence="11">
    <location>
        <begin position="54"/>
        <end position="66"/>
    </location>
</feature>
<dbReference type="InterPro" id="IPR006260">
    <property type="entry name" value="TonB/TolA_C"/>
</dbReference>
<comment type="similarity">
    <text evidence="2 10">Belongs to the TonB family.</text>
</comment>
<keyword evidence="4 10" id="KW-1003">Cell membrane</keyword>
<dbReference type="PRINTS" id="PR01374">
    <property type="entry name" value="TONBPROTEIN"/>
</dbReference>
<dbReference type="InterPro" id="IPR051045">
    <property type="entry name" value="TonB-dependent_transducer"/>
</dbReference>
<dbReference type="EMBL" id="FOZG01000002">
    <property type="protein sequence ID" value="SFS05578.1"/>
    <property type="molecule type" value="Genomic_DNA"/>
</dbReference>
<dbReference type="GO" id="GO:0055085">
    <property type="term" value="P:transmembrane transport"/>
    <property type="evidence" value="ECO:0007669"/>
    <property type="project" value="InterPro"/>
</dbReference>
<evidence type="ECO:0000256" key="9">
    <source>
        <dbReference type="ARBA" id="ARBA00023136"/>
    </source>
</evidence>
<dbReference type="InterPro" id="IPR037682">
    <property type="entry name" value="TonB_C"/>
</dbReference>
<dbReference type="PROSITE" id="PS52015">
    <property type="entry name" value="TONB_CTD"/>
    <property type="match status" value="1"/>
</dbReference>
<keyword evidence="6 10" id="KW-0812">Transmembrane</keyword>
<dbReference type="SUPFAM" id="SSF74653">
    <property type="entry name" value="TolA/TonB C-terminal domain"/>
    <property type="match status" value="1"/>
</dbReference>
<dbReference type="GO" id="GO:0030288">
    <property type="term" value="C:outer membrane-bounded periplasmic space"/>
    <property type="evidence" value="ECO:0007669"/>
    <property type="project" value="InterPro"/>
</dbReference>
<dbReference type="Gene3D" id="3.30.1150.10">
    <property type="match status" value="1"/>
</dbReference>
<comment type="subcellular location">
    <subcellularLocation>
        <location evidence="1 10">Cell inner membrane</location>
        <topology evidence="1 10">Single-pass membrane protein</topology>
        <orientation evidence="1 10">Periplasmic side</orientation>
    </subcellularLocation>
</comment>
<evidence type="ECO:0000313" key="14">
    <source>
        <dbReference type="Proteomes" id="UP000198824"/>
    </source>
</evidence>
<evidence type="ECO:0000256" key="5">
    <source>
        <dbReference type="ARBA" id="ARBA00022519"/>
    </source>
</evidence>
<evidence type="ECO:0000256" key="10">
    <source>
        <dbReference type="RuleBase" id="RU362123"/>
    </source>
</evidence>
<evidence type="ECO:0000256" key="1">
    <source>
        <dbReference type="ARBA" id="ARBA00004383"/>
    </source>
</evidence>
<evidence type="ECO:0000313" key="13">
    <source>
        <dbReference type="EMBL" id="SFS05578.1"/>
    </source>
</evidence>
<feature type="transmembrane region" description="Helical" evidence="10">
    <location>
        <begin position="15"/>
        <end position="34"/>
    </location>
</feature>
<evidence type="ECO:0000259" key="12">
    <source>
        <dbReference type="PROSITE" id="PS52015"/>
    </source>
</evidence>
<dbReference type="NCBIfam" id="TIGR01352">
    <property type="entry name" value="tonB_Cterm"/>
    <property type="match status" value="1"/>
</dbReference>
<dbReference type="PANTHER" id="PTHR33446:SF2">
    <property type="entry name" value="PROTEIN TONB"/>
    <property type="match status" value="1"/>
</dbReference>
<dbReference type="GO" id="GO:0031992">
    <property type="term" value="F:energy transducer activity"/>
    <property type="evidence" value="ECO:0007669"/>
    <property type="project" value="InterPro"/>
</dbReference>
<gene>
    <name evidence="13" type="ORF">SAMN05192580_3114</name>
</gene>
<dbReference type="InterPro" id="IPR003538">
    <property type="entry name" value="TonB"/>
</dbReference>
<dbReference type="STRING" id="1166337.SAMN05192580_3114"/>
<proteinExistence type="inferred from homology"/>
<feature type="domain" description="TonB C-terminal" evidence="12">
    <location>
        <begin position="127"/>
        <end position="218"/>
    </location>
</feature>
<dbReference type="PANTHER" id="PTHR33446">
    <property type="entry name" value="PROTEIN TONB-RELATED"/>
    <property type="match status" value="1"/>
</dbReference>
<keyword evidence="9 10" id="KW-0472">Membrane</keyword>
<accession>A0A1I6LQ95</accession>
<organism evidence="13 14">
    <name type="scientific">Sphingomonas jatrophae</name>
    <dbReference type="NCBI Taxonomy" id="1166337"/>
    <lineage>
        <taxon>Bacteria</taxon>
        <taxon>Pseudomonadati</taxon>
        <taxon>Pseudomonadota</taxon>
        <taxon>Alphaproteobacteria</taxon>
        <taxon>Sphingomonadales</taxon>
        <taxon>Sphingomonadaceae</taxon>
        <taxon>Sphingomonas</taxon>
    </lineage>
</organism>
<evidence type="ECO:0000256" key="7">
    <source>
        <dbReference type="ARBA" id="ARBA00022927"/>
    </source>
</evidence>
<keyword evidence="7 10" id="KW-0653">Protein transport</keyword>
<keyword evidence="8 10" id="KW-1133">Transmembrane helix</keyword>
<evidence type="ECO:0000256" key="8">
    <source>
        <dbReference type="ARBA" id="ARBA00022989"/>
    </source>
</evidence>
<dbReference type="Pfam" id="PF03544">
    <property type="entry name" value="TonB_C"/>
    <property type="match status" value="1"/>
</dbReference>
<sequence>MVEQGYLQARPNRPATLGLVILGHVAALAAVVLIKGPEVIPLPTVLKTYTVPPDITPPPEPVPPQPKAQQPKSRIDTPIREIQLPQLPDTTVIETPRLPPLPPMPPLPPSGGEIAPRPADPPAPPALVDAAPDPRAQFQPAYPAALQRAEVEGRATVRVLIGSDGRVHAVEIVSADDPAFAEATRKQALRSWRFKPATRDGVPVESWRTMTVHFRMNA</sequence>
<keyword evidence="14" id="KW-1185">Reference proteome</keyword>